<dbReference type="EMBL" id="FO681348">
    <property type="protein sequence ID" value="CCV65757.1"/>
    <property type="molecule type" value="Genomic_DNA"/>
</dbReference>
<dbReference type="STRING" id="61635.BN85307360"/>
<evidence type="ECO:0000313" key="1">
    <source>
        <dbReference type="EMBL" id="CCV65757.1"/>
    </source>
</evidence>
<dbReference type="RefSeq" id="WP_030004617.1">
    <property type="nucleotide sequence ID" value="NC_022549.1"/>
</dbReference>
<proteinExistence type="predicted"/>
<keyword evidence="2" id="KW-1185">Reference proteome</keyword>
<evidence type="ECO:0000313" key="2">
    <source>
        <dbReference type="Proteomes" id="UP000032737"/>
    </source>
</evidence>
<dbReference type="KEGG" id="abra:BN85307360"/>
<protein>
    <submittedName>
        <fullName evidence="1">Uncharacterized protein</fullName>
    </submittedName>
</protein>
<dbReference type="Proteomes" id="UP000032737">
    <property type="component" value="Chromosome"/>
</dbReference>
<dbReference type="HOGENOM" id="CLU_2490664_0_0_14"/>
<dbReference type="AlphaFoldDB" id="U4KN73"/>
<gene>
    <name evidence="1" type="ORF">BN85307360</name>
</gene>
<accession>U4KN73</accession>
<sequence>MRNKYVYTIYEHATGRYLEFFSSLDRALQFALSNGLKIRAWNYEGSYTGKKSIAHDFRLDGKYYDDSRHTHIFVKIKLDGNGTLNI</sequence>
<reference evidence="1 2" key="1">
    <citation type="journal article" date="2013" name="J. Mol. Microbiol. Biotechnol.">
        <title>Analysis of the Complete Genomes of Acholeplasma brassicae , A. palmae and A. laidlawii and Their Comparison to the Obligate Parasites from ' Candidatus Phytoplasma'.</title>
        <authorList>
            <person name="Kube M."/>
            <person name="Siewert C."/>
            <person name="Migdoll A.M."/>
            <person name="Duduk B."/>
            <person name="Holz S."/>
            <person name="Rabus R."/>
            <person name="Seemuller E."/>
            <person name="Mitrovic J."/>
            <person name="Muller I."/>
            <person name="Buttner C."/>
            <person name="Reinhardt R."/>
        </authorList>
    </citation>
    <scope>NUCLEOTIDE SEQUENCE [LARGE SCALE GENOMIC DNA]</scope>
    <source>
        <strain evidence="2">0502</strain>
    </source>
</reference>
<organism evidence="1 2">
    <name type="scientific">Acholeplasma brassicae</name>
    <dbReference type="NCBI Taxonomy" id="61635"/>
    <lineage>
        <taxon>Bacteria</taxon>
        <taxon>Bacillati</taxon>
        <taxon>Mycoplasmatota</taxon>
        <taxon>Mollicutes</taxon>
        <taxon>Acholeplasmatales</taxon>
        <taxon>Acholeplasmataceae</taxon>
        <taxon>Acholeplasma</taxon>
    </lineage>
</organism>
<name>U4KN73_9MOLU</name>